<reference evidence="1 2" key="1">
    <citation type="submission" date="2015-11" db="EMBL/GenBank/DDBJ databases">
        <title>Genomic analysis of 38 Legionella species identifies large and diverse effector repertoires.</title>
        <authorList>
            <person name="Burstein D."/>
            <person name="Amaro F."/>
            <person name="Zusman T."/>
            <person name="Lifshitz Z."/>
            <person name="Cohen O."/>
            <person name="Gilbert J.A."/>
            <person name="Pupko T."/>
            <person name="Shuman H.A."/>
            <person name="Segal G."/>
        </authorList>
    </citation>
    <scope>NUCLEOTIDE SEQUENCE [LARGE SCALE GENOMIC DNA]</scope>
    <source>
        <strain evidence="1 2">ATCC 49508</strain>
    </source>
</reference>
<dbReference type="OrthoDB" id="6140187at2"/>
<dbReference type="PATRIC" id="fig|45076.6.peg.1124"/>
<accession>A0A0W1AG99</accession>
<keyword evidence="2" id="KW-1185">Reference proteome</keyword>
<comment type="caution">
    <text evidence="1">The sequence shown here is derived from an EMBL/GenBank/DDBJ whole genome shotgun (WGS) entry which is preliminary data.</text>
</comment>
<evidence type="ECO:0000313" key="1">
    <source>
        <dbReference type="EMBL" id="KTD80362.1"/>
    </source>
</evidence>
<dbReference type="AlphaFoldDB" id="A0A0W1AG99"/>
<dbReference type="Proteomes" id="UP000054662">
    <property type="component" value="Unassembled WGS sequence"/>
</dbReference>
<protein>
    <submittedName>
        <fullName evidence="1">Uncharacterized protein</fullName>
    </submittedName>
</protein>
<proteinExistence type="predicted"/>
<name>A0A0W1AG99_9GAMM</name>
<organism evidence="1 2">
    <name type="scientific">Legionella worsleiensis</name>
    <dbReference type="NCBI Taxonomy" id="45076"/>
    <lineage>
        <taxon>Bacteria</taxon>
        <taxon>Pseudomonadati</taxon>
        <taxon>Pseudomonadota</taxon>
        <taxon>Gammaproteobacteria</taxon>
        <taxon>Legionellales</taxon>
        <taxon>Legionellaceae</taxon>
        <taxon>Legionella</taxon>
    </lineage>
</organism>
<dbReference type="STRING" id="45076.Lwor_1033"/>
<dbReference type="RefSeq" id="WP_058492854.1">
    <property type="nucleotide sequence ID" value="NZ_CBCRUR010000007.1"/>
</dbReference>
<evidence type="ECO:0000313" key="2">
    <source>
        <dbReference type="Proteomes" id="UP000054662"/>
    </source>
</evidence>
<sequence>MTRPKSIGKNTDFQAHSAKVTNALSIVFLGRRALKKKVTMQQQEFEQMLKMLYLTSLQAQLEIHHYG</sequence>
<dbReference type="EMBL" id="LNZC01000010">
    <property type="protein sequence ID" value="KTD80362.1"/>
    <property type="molecule type" value="Genomic_DNA"/>
</dbReference>
<gene>
    <name evidence="1" type="ORF">Lwor_1033</name>
</gene>